<comment type="caution">
    <text evidence="3">The sequence shown here is derived from an EMBL/GenBank/DDBJ whole genome shotgun (WGS) entry which is preliminary data.</text>
</comment>
<evidence type="ECO:0000259" key="2">
    <source>
        <dbReference type="Pfam" id="PF20148"/>
    </source>
</evidence>
<feature type="domain" description="DUF6531" evidence="2">
    <location>
        <begin position="354"/>
        <end position="425"/>
    </location>
</feature>
<keyword evidence="4" id="KW-1185">Reference proteome</keyword>
<dbReference type="Proteomes" id="UP001183619">
    <property type="component" value="Unassembled WGS sequence"/>
</dbReference>
<evidence type="ECO:0000313" key="3">
    <source>
        <dbReference type="EMBL" id="MDR7354374.1"/>
    </source>
</evidence>
<protein>
    <submittedName>
        <fullName evidence="3">RHS repeat-associated protein</fullName>
    </submittedName>
</protein>
<dbReference type="InterPro" id="IPR028903">
    <property type="entry name" value="Tox-REase-7_dom"/>
</dbReference>
<name>A0ABU2B8N5_9CORY</name>
<dbReference type="NCBIfam" id="TIGR01643">
    <property type="entry name" value="YD_repeat_2x"/>
    <property type="match status" value="3"/>
</dbReference>
<dbReference type="InterPro" id="IPR050708">
    <property type="entry name" value="T6SS_VgrG/RHS"/>
</dbReference>
<dbReference type="NCBIfam" id="TIGR03696">
    <property type="entry name" value="Rhs_assc_core"/>
    <property type="match status" value="1"/>
</dbReference>
<gene>
    <name evidence="3" type="ORF">J2S37_000912</name>
</gene>
<dbReference type="InterPro" id="IPR006530">
    <property type="entry name" value="YD"/>
</dbReference>
<organism evidence="3 4">
    <name type="scientific">Corynebacterium felinum</name>
    <dbReference type="NCBI Taxonomy" id="131318"/>
    <lineage>
        <taxon>Bacteria</taxon>
        <taxon>Bacillati</taxon>
        <taxon>Actinomycetota</taxon>
        <taxon>Actinomycetes</taxon>
        <taxon>Mycobacteriales</taxon>
        <taxon>Corynebacteriaceae</taxon>
        <taxon>Corynebacterium</taxon>
    </lineage>
</organism>
<reference evidence="3 4" key="1">
    <citation type="submission" date="2023-07" db="EMBL/GenBank/DDBJ databases">
        <title>Sequencing the genomes of 1000 actinobacteria strains.</title>
        <authorList>
            <person name="Klenk H.-P."/>
        </authorList>
    </citation>
    <scope>NUCLEOTIDE SEQUENCE [LARGE SCALE GENOMIC DNA]</scope>
    <source>
        <strain evidence="3 4">DSM 44508</strain>
    </source>
</reference>
<sequence>MPVPLLPPFVTFERPVFHIGGNPAMVLASATKWRTFGETALTTASQLRGINDGGFVGDEGDKYRSLITSDFPDHLDTTGHAHVGVADALSRYSQLLTEQRIAMSVLKSVALGAHAAVNAAATDVNAAEAACAAAITPETQAVAQANLARAQAVYQSALGVWESKKTEAQGIKDVLGAGVRAQVAEIAAQTRKRFEENPSWLGEQWENLKDFVADNAQALSFISDALQIIGAILLFIPGLNILGGILVGLGVALKGLLAASGQASWGEFFFDLATCGAAGGIAKLAKAGKFGLGAQKLAFKGSALADMSASAVKNLAKQAALKSAAAMSRVGGEDLAKAFYSKVTRGGKICFAAEPVDMATGTMVDFVTDVSIAGVLPLVVDRHSNTSHVLGRSLGPNWVSRIDTHIEITATEVLFVAPDGALLSFPLPPRDGSEVCADSTGWLLSFGDGAYRIRSIAQGLCYVFRVYELDADEQAGSVTNSCVTVPDRAPETSGSMVGSSIPSGSVAEVFDVGIEVGLSSIVHHTGHRIDCQWDQATGAMVAMVRSDGTRLDFDYDWIIHRLSGISVSNPTTDPDAAPQRLISYEYNQHRQLVRVRNSHDGVLSYSYDAAGRTCAWTDRNGVSYYYTFDDDGRVRAQVGTGGMFPNIMFWAEDEGSDAPVGGRVCVLIETAAPLPADARELGDEMVEDYYELPLYRALCEHGLAGAGLTGCGRTGPRDDQSWSVPMEWLSDPVLGQIRPTVYRSTPRGDVWRIVSPEGRCVDAQHNEDHQVVVAVDESGDITRLRYNDQGLLVESVFPDGSVSAVRPGAWGAPLEVVSRDGSVTCFEVDDFGLTTAVIDADGARTDFDYELRESGVVLSSVTDSARRVVAVFCDDAGRHVGMVDAAGHRTHITRDVCGQVVSIVDPAQAQTRFEYSAEGWPVKVIHPDGSTRQLSYDGEGNCTSVTNECGAISRTIYTVFDKPAVLIDAAGGRTQISYNSQLEPIAVTNADNRTWTYTYDRDGRLASQSDYNQHVTTYAHNPAARTRTMHTPAGAVTSTFNAVGDLLSVADGDALTTFDYDHRGRMVGMSSPDARLSWQLSDSGIPLAETTTLPSGESWSVNFHYSPNKELAGLSQLLPDGLRVDSQLSLNDAGIYDAVSVHCSTATQEVALTHLQLGVDAAGRRNRVSTAGLVRTFTFDQRGRISSDSTSLLDSSATLGTHEISGRTYTWRPDGVLTGVFDLLRGTIGYTTDALGRVTEVTRTPHPHDLQSRHNGDELYAYSSAGMLNAHNNPDYDHHLKNHGKNVEAIDFSGTMPTRVGRTSYSYDALGRVVETRKKRIGKKPLITRFYYRNSSPQPVGCSNSDEPTVGYRYYYDGIGRRVAKEKIDTRTHTVLSRTVFSHVGSTLVGEHTTTPTDNNTHGTDHILWTFDPENGQLLAQSQVSTSGTALSSSGNWLTTTDLSGLPLELIDPDSGTVVGHSISTLFGQRLWQGEQSCPLLFTGQYFDAESGWAYNRFRYYHPHAGIYNAQDPLGQSPQLATAQGYVSNPTIYVDSLGLKAHEVEIPKKEIWRIVAHNKGVVGEQAAKNLFAEKGLTYEMRQTYVIDGRKRISDGTAINGLIEVKNVKNLSMNQQIRDALARVKEQYKEDGVLHLVVRHDTQLTGPLVNHPNIEIHRLSEAQLAVAKNQVMDSDNLNILVPKIID</sequence>
<dbReference type="InterPro" id="IPR031325">
    <property type="entry name" value="RHS_repeat"/>
</dbReference>
<evidence type="ECO:0000313" key="4">
    <source>
        <dbReference type="Proteomes" id="UP001183619"/>
    </source>
</evidence>
<dbReference type="Gene3D" id="2.180.10.10">
    <property type="entry name" value="RHS repeat-associated core"/>
    <property type="match status" value="2"/>
</dbReference>
<dbReference type="EMBL" id="JAVDYF010000001">
    <property type="protein sequence ID" value="MDR7354374.1"/>
    <property type="molecule type" value="Genomic_DNA"/>
</dbReference>
<dbReference type="Pfam" id="PF05593">
    <property type="entry name" value="RHS_repeat"/>
    <property type="match status" value="2"/>
</dbReference>
<dbReference type="PANTHER" id="PTHR32305:SF15">
    <property type="entry name" value="PROTEIN RHSA-RELATED"/>
    <property type="match status" value="1"/>
</dbReference>
<dbReference type="InterPro" id="IPR045351">
    <property type="entry name" value="DUF6531"/>
</dbReference>
<dbReference type="PANTHER" id="PTHR32305">
    <property type="match status" value="1"/>
</dbReference>
<dbReference type="Pfam" id="PF15649">
    <property type="entry name" value="Tox-REase-7"/>
    <property type="match status" value="1"/>
</dbReference>
<dbReference type="SUPFAM" id="SSF69304">
    <property type="entry name" value="Tricorn protease N-terminal domain"/>
    <property type="match status" value="1"/>
</dbReference>
<dbReference type="InterPro" id="IPR022385">
    <property type="entry name" value="Rhs_assc_core"/>
</dbReference>
<accession>A0ABU2B8N5</accession>
<dbReference type="Pfam" id="PF20148">
    <property type="entry name" value="DUF6531"/>
    <property type="match status" value="1"/>
</dbReference>
<dbReference type="RefSeq" id="WP_277103445.1">
    <property type="nucleotide sequence ID" value="NZ_BAAAJS010000079.1"/>
</dbReference>
<feature type="domain" description="Tox-REase-7" evidence="1">
    <location>
        <begin position="1586"/>
        <end position="1647"/>
    </location>
</feature>
<proteinExistence type="predicted"/>
<evidence type="ECO:0000259" key="1">
    <source>
        <dbReference type="Pfam" id="PF15649"/>
    </source>
</evidence>